<protein>
    <recommendedName>
        <fullName evidence="6">C2H2-type domain-containing protein</fullName>
    </recommendedName>
</protein>
<accession>A0A9D4NXE4</accession>
<reference evidence="7" key="2">
    <citation type="journal article" date="2021" name="World Allergy Organ. J.">
        <title>Chromosome-level assembly of Dermatophagoides farinae genome and transcriptome reveals two novel allergens Der f 37 and Der f 39.</title>
        <authorList>
            <person name="Chen J."/>
            <person name="Cai Z."/>
            <person name="Fan D."/>
            <person name="Hu J."/>
            <person name="Hou Y."/>
            <person name="He Y."/>
            <person name="Zhang Z."/>
            <person name="Zhao Z."/>
            <person name="Gao P."/>
            <person name="Hu W."/>
            <person name="Sun J."/>
            <person name="Li J."/>
            <person name="Ji K."/>
        </authorList>
    </citation>
    <scope>NUCLEOTIDE SEQUENCE</scope>
    <source>
        <strain evidence="7">JKM2019</strain>
    </source>
</reference>
<evidence type="ECO:0000256" key="2">
    <source>
        <dbReference type="ARBA" id="ARBA00022737"/>
    </source>
</evidence>
<dbReference type="InterPro" id="IPR013087">
    <property type="entry name" value="Znf_C2H2_type"/>
</dbReference>
<proteinExistence type="predicted"/>
<dbReference type="PROSITE" id="PS00028">
    <property type="entry name" value="ZINC_FINGER_C2H2_1"/>
    <property type="match status" value="1"/>
</dbReference>
<gene>
    <name evidence="7" type="ORF">HUG17_10593</name>
</gene>
<reference evidence="7" key="1">
    <citation type="submission" date="2020-06" db="EMBL/GenBank/DDBJ databases">
        <authorList>
            <person name="Ji K."/>
            <person name="Li J."/>
        </authorList>
    </citation>
    <scope>NUCLEOTIDE SEQUENCE</scope>
    <source>
        <strain evidence="7">JKM2019</strain>
        <tissue evidence="7">Whole body</tissue>
    </source>
</reference>
<keyword evidence="2" id="KW-0677">Repeat</keyword>
<dbReference type="PANTHER" id="PTHR24403:SF109">
    <property type="entry name" value="ZINC FINGER PROTEIN 845-LIKE"/>
    <property type="match status" value="1"/>
</dbReference>
<dbReference type="AlphaFoldDB" id="A0A9D4NXE4"/>
<evidence type="ECO:0000259" key="6">
    <source>
        <dbReference type="PROSITE" id="PS50157"/>
    </source>
</evidence>
<comment type="caution">
    <text evidence="7">The sequence shown here is derived from an EMBL/GenBank/DDBJ whole genome shotgun (WGS) entry which is preliminary data.</text>
</comment>
<feature type="domain" description="C2H2-type" evidence="6">
    <location>
        <begin position="225"/>
        <end position="252"/>
    </location>
</feature>
<dbReference type="OrthoDB" id="6506615at2759"/>
<dbReference type="GO" id="GO:0005634">
    <property type="term" value="C:nucleus"/>
    <property type="evidence" value="ECO:0007669"/>
    <property type="project" value="TreeGrafter"/>
</dbReference>
<dbReference type="PROSITE" id="PS50157">
    <property type="entry name" value="ZINC_FINGER_C2H2_2"/>
    <property type="match status" value="5"/>
</dbReference>
<dbReference type="FunFam" id="3.30.160.60:FF:000448">
    <property type="entry name" value="RE1-silencing transcription factor A"/>
    <property type="match status" value="1"/>
</dbReference>
<dbReference type="InterPro" id="IPR036236">
    <property type="entry name" value="Znf_C2H2_sf"/>
</dbReference>
<feature type="domain" description="C2H2-type" evidence="6">
    <location>
        <begin position="281"/>
        <end position="306"/>
    </location>
</feature>
<feature type="domain" description="C2H2-type" evidence="6">
    <location>
        <begin position="197"/>
        <end position="224"/>
    </location>
</feature>
<evidence type="ECO:0000256" key="1">
    <source>
        <dbReference type="ARBA" id="ARBA00022723"/>
    </source>
</evidence>
<evidence type="ECO:0000256" key="3">
    <source>
        <dbReference type="ARBA" id="ARBA00022771"/>
    </source>
</evidence>
<dbReference type="Gene3D" id="3.30.160.60">
    <property type="entry name" value="Classic Zinc Finger"/>
    <property type="match status" value="4"/>
</dbReference>
<dbReference type="GO" id="GO:0005694">
    <property type="term" value="C:chromosome"/>
    <property type="evidence" value="ECO:0007669"/>
    <property type="project" value="UniProtKB-ARBA"/>
</dbReference>
<feature type="domain" description="C2H2-type" evidence="6">
    <location>
        <begin position="253"/>
        <end position="280"/>
    </location>
</feature>
<dbReference type="EMBL" id="SDOV01000006">
    <property type="protein sequence ID" value="KAH7640113.1"/>
    <property type="molecule type" value="Genomic_DNA"/>
</dbReference>
<dbReference type="SMART" id="SM00355">
    <property type="entry name" value="ZnF_C2H2"/>
    <property type="match status" value="6"/>
</dbReference>
<evidence type="ECO:0000256" key="5">
    <source>
        <dbReference type="PROSITE-ProRule" id="PRU00042"/>
    </source>
</evidence>
<keyword evidence="4" id="KW-0862">Zinc</keyword>
<dbReference type="FunFam" id="3.30.160.60:FF:000630">
    <property type="entry name" value="Zinc finger protein 180"/>
    <property type="match status" value="1"/>
</dbReference>
<dbReference type="FunFam" id="3.30.160.60:FF:001732">
    <property type="entry name" value="Zgc:162936"/>
    <property type="match status" value="1"/>
</dbReference>
<evidence type="ECO:0000313" key="7">
    <source>
        <dbReference type="EMBL" id="KAH7640113.1"/>
    </source>
</evidence>
<dbReference type="InterPro" id="IPR050688">
    <property type="entry name" value="Zinc_finger/UBP_domain"/>
</dbReference>
<keyword evidence="3 5" id="KW-0863">Zinc-finger</keyword>
<dbReference type="GO" id="GO:0008270">
    <property type="term" value="F:zinc ion binding"/>
    <property type="evidence" value="ECO:0007669"/>
    <property type="project" value="UniProtKB-KW"/>
</dbReference>
<dbReference type="SUPFAM" id="SSF57667">
    <property type="entry name" value="beta-beta-alpha zinc fingers"/>
    <property type="match status" value="3"/>
</dbReference>
<sequence length="306" mass="35774">MQPSNNHHNDALEIRFETMQKLIKSKYDRLCTQIASLWQQFRQHFHQQSTSSHQLNDNQISQSSEEYDSDTTIVDSLDDHHHTPADEIMITNDISEDKEPVNNSSPNLEHIDCQQYKCDHCGYAAGNKNRLDEHIRIHSIPFKCNHCSFSTQSSKCFAKHKHKHLVVLSCNPAVCSSNRKKFLAPSRGRKYSTDKPYKCNQCDFSSQTKKGVYKHRAIHSDKRPHKCSQCDYTTRRKDNLNAHIRTHSTILPFKCSQCDFATRWKSYLKQHNRIHTHVRPHKCPHCSARFRKVNSLRCHISTKHDK</sequence>
<evidence type="ECO:0000256" key="4">
    <source>
        <dbReference type="ARBA" id="ARBA00022833"/>
    </source>
</evidence>
<feature type="domain" description="C2H2-type" evidence="6">
    <location>
        <begin position="116"/>
        <end position="139"/>
    </location>
</feature>
<dbReference type="Proteomes" id="UP000828236">
    <property type="component" value="Unassembled WGS sequence"/>
</dbReference>
<dbReference type="Pfam" id="PF13909">
    <property type="entry name" value="zf-H2C2_5"/>
    <property type="match status" value="1"/>
</dbReference>
<name>A0A9D4NXE4_DERFA</name>
<dbReference type="PANTHER" id="PTHR24403">
    <property type="entry name" value="ZINC FINGER PROTEIN"/>
    <property type="match status" value="1"/>
</dbReference>
<dbReference type="GO" id="GO:0043565">
    <property type="term" value="F:sequence-specific DNA binding"/>
    <property type="evidence" value="ECO:0007669"/>
    <property type="project" value="UniProtKB-ARBA"/>
</dbReference>
<dbReference type="GO" id="GO:0045944">
    <property type="term" value="P:positive regulation of transcription by RNA polymerase II"/>
    <property type="evidence" value="ECO:0007669"/>
    <property type="project" value="TreeGrafter"/>
</dbReference>
<organism evidence="7">
    <name type="scientific">Dermatophagoides farinae</name>
    <name type="common">American house dust mite</name>
    <dbReference type="NCBI Taxonomy" id="6954"/>
    <lineage>
        <taxon>Eukaryota</taxon>
        <taxon>Metazoa</taxon>
        <taxon>Ecdysozoa</taxon>
        <taxon>Arthropoda</taxon>
        <taxon>Chelicerata</taxon>
        <taxon>Arachnida</taxon>
        <taxon>Acari</taxon>
        <taxon>Acariformes</taxon>
        <taxon>Sarcoptiformes</taxon>
        <taxon>Astigmata</taxon>
        <taxon>Psoroptidia</taxon>
        <taxon>Analgoidea</taxon>
        <taxon>Pyroglyphidae</taxon>
        <taxon>Dermatophagoidinae</taxon>
        <taxon>Dermatophagoides</taxon>
    </lineage>
</organism>
<keyword evidence="1" id="KW-0479">Metal-binding</keyword>